<accession>A0A0B6TXL4</accession>
<dbReference type="Gene3D" id="3.90.1200.10">
    <property type="match status" value="1"/>
</dbReference>
<keyword evidence="3" id="KW-1185">Reference proteome</keyword>
<reference evidence="2 3" key="1">
    <citation type="submission" date="2014-05" db="EMBL/GenBank/DDBJ databases">
        <title>Complete genome sequence of Corynebacterium marinum DSM 44953.</title>
        <authorList>
            <person name="Schaffert L."/>
            <person name="Albersmeier A."/>
            <person name="Kalinowski J."/>
            <person name="Ruckert C."/>
        </authorList>
    </citation>
    <scope>NUCLEOTIDE SEQUENCE [LARGE SCALE GENOMIC DNA]</scope>
    <source>
        <strain evidence="2 3">DSM 44953</strain>
    </source>
</reference>
<dbReference type="Proteomes" id="UP000031928">
    <property type="component" value="Chromosome"/>
</dbReference>
<feature type="region of interest" description="Disordered" evidence="1">
    <location>
        <begin position="1"/>
        <end position="29"/>
    </location>
</feature>
<sequence>MESPEEPPSTGQPGPEQARPRDGSPDPAELTVVVSTPVPGGSHVLMTSGRPGDESLHQFFFDDTGMRPLDGLAEKFGAALAQGRTLGAGTLLGTVLTGLSCRAGIETADHIEMSLVDEDGTERYRFSSYRRVWPTNASDLEMLSNLIGPHAPELVGRIEVEVHGRHYILGTCRRTPSGPTGHDLTAARIAAQYFSHEDSVEVGQTIRYVHDALLLAFPHRWVPAEVIGRHLEERLDGFLPRIPGLAAHAPWIRESYRSITGEMLVQRIHGNLTATCIWHQKNRCIVGGWQGDVRLRHREHTSMRSPLHDLATLQSSIFSACNYELSWFTKTMSSFFEGYGEPTPTHAICLFILDTACQETLDLPGAPDHGGRNLGDFLTWFRETFVPHFAEMPLSTFHRRA</sequence>
<dbReference type="RefSeq" id="WP_042621881.1">
    <property type="nucleotide sequence ID" value="NZ_CP007790.1"/>
</dbReference>
<protein>
    <submittedName>
        <fullName evidence="2">Uncharacterized protein</fullName>
    </submittedName>
</protein>
<dbReference type="HOGENOM" id="CLU_686461_0_0_11"/>
<gene>
    <name evidence="2" type="ORF">B840_09215</name>
</gene>
<evidence type="ECO:0000313" key="3">
    <source>
        <dbReference type="Proteomes" id="UP000031928"/>
    </source>
</evidence>
<evidence type="ECO:0000256" key="1">
    <source>
        <dbReference type="SAM" id="MobiDB-lite"/>
    </source>
</evidence>
<dbReference type="AlphaFoldDB" id="A0A0B6TXL4"/>
<organism evidence="2 3">
    <name type="scientific">Corynebacterium marinum DSM 44953</name>
    <dbReference type="NCBI Taxonomy" id="1224162"/>
    <lineage>
        <taxon>Bacteria</taxon>
        <taxon>Bacillati</taxon>
        <taxon>Actinomycetota</taxon>
        <taxon>Actinomycetes</taxon>
        <taxon>Mycobacteriales</taxon>
        <taxon>Corynebacteriaceae</taxon>
        <taxon>Corynebacterium</taxon>
    </lineage>
</organism>
<proteinExistence type="predicted"/>
<dbReference type="EMBL" id="CP007790">
    <property type="protein sequence ID" value="AJK69436.1"/>
    <property type="molecule type" value="Genomic_DNA"/>
</dbReference>
<name>A0A0B6TXL4_9CORY</name>
<dbReference type="STRING" id="1224162.B840_09215"/>
<dbReference type="KEGG" id="cmq:B840_09215"/>
<evidence type="ECO:0000313" key="2">
    <source>
        <dbReference type="EMBL" id="AJK69436.1"/>
    </source>
</evidence>
<dbReference type="OrthoDB" id="4404439at2"/>